<evidence type="ECO:0000313" key="2">
    <source>
        <dbReference type="EMBL" id="MPN27547.1"/>
    </source>
</evidence>
<reference evidence="2" key="1">
    <citation type="submission" date="2019-08" db="EMBL/GenBank/DDBJ databases">
        <authorList>
            <person name="Kucharzyk K."/>
            <person name="Murdoch R.W."/>
            <person name="Higgins S."/>
            <person name="Loffler F."/>
        </authorList>
    </citation>
    <scope>NUCLEOTIDE SEQUENCE</scope>
</reference>
<name>A0A645GKY1_9ZZZZ</name>
<evidence type="ECO:0000256" key="1">
    <source>
        <dbReference type="SAM" id="MobiDB-lite"/>
    </source>
</evidence>
<gene>
    <name evidence="2" type="ORF">SDC9_174981</name>
</gene>
<dbReference type="EMBL" id="VSSQ01077491">
    <property type="protein sequence ID" value="MPN27547.1"/>
    <property type="molecule type" value="Genomic_DNA"/>
</dbReference>
<accession>A0A645GKY1</accession>
<feature type="compositionally biased region" description="Basic residues" evidence="1">
    <location>
        <begin position="97"/>
        <end position="106"/>
    </location>
</feature>
<feature type="region of interest" description="Disordered" evidence="1">
    <location>
        <begin position="87"/>
        <end position="112"/>
    </location>
</feature>
<protein>
    <submittedName>
        <fullName evidence="2">Uncharacterized protein</fullName>
    </submittedName>
</protein>
<dbReference type="AlphaFoldDB" id="A0A645GKY1"/>
<organism evidence="2">
    <name type="scientific">bioreactor metagenome</name>
    <dbReference type="NCBI Taxonomy" id="1076179"/>
    <lineage>
        <taxon>unclassified sequences</taxon>
        <taxon>metagenomes</taxon>
        <taxon>ecological metagenomes</taxon>
    </lineage>
</organism>
<comment type="caution">
    <text evidence="2">The sequence shown here is derived from an EMBL/GenBank/DDBJ whole genome shotgun (WGS) entry which is preliminary data.</text>
</comment>
<sequence>MATRRRSDADQTERTGIRFRTDLFPYPDRPCRGEAGVLELSAADLSAAVSGFCPPAGPCRRGILFAHHDAQLLFRVASGRERVHLRAGNPDADLPRHGRNHPHGRGFPRGNRPGRFLPEALFRIERFRASHAGFRRRVDRQDRVPPQRSRGRL</sequence>
<proteinExistence type="predicted"/>